<dbReference type="EMBL" id="JAAGVY010000004">
    <property type="protein sequence ID" value="NEN22598.1"/>
    <property type="molecule type" value="Genomic_DNA"/>
</dbReference>
<dbReference type="PANTHER" id="PTHR30329:SF21">
    <property type="entry name" value="LIPOPROTEIN YIAD-RELATED"/>
    <property type="match status" value="1"/>
</dbReference>
<comment type="caution">
    <text evidence="6">The sequence shown here is derived from an EMBL/GenBank/DDBJ whole genome shotgun (WGS) entry which is preliminary data.</text>
</comment>
<dbReference type="SUPFAM" id="SSF103088">
    <property type="entry name" value="OmpA-like"/>
    <property type="match status" value="1"/>
</dbReference>
<dbReference type="InterPro" id="IPR006664">
    <property type="entry name" value="OMP_bac"/>
</dbReference>
<keyword evidence="2 4" id="KW-0472">Membrane</keyword>
<keyword evidence="3" id="KW-0998">Cell outer membrane</keyword>
<dbReference type="Gene3D" id="3.30.1330.60">
    <property type="entry name" value="OmpA-like domain"/>
    <property type="match status" value="1"/>
</dbReference>
<gene>
    <name evidence="6" type="ORF">G3O08_03650</name>
</gene>
<dbReference type="InterPro" id="IPR050330">
    <property type="entry name" value="Bact_OuterMem_StrucFunc"/>
</dbReference>
<evidence type="ECO:0000256" key="3">
    <source>
        <dbReference type="ARBA" id="ARBA00023237"/>
    </source>
</evidence>
<dbReference type="AlphaFoldDB" id="A0A7K3WM49"/>
<evidence type="ECO:0000313" key="6">
    <source>
        <dbReference type="EMBL" id="NEN22598.1"/>
    </source>
</evidence>
<feature type="domain" description="OmpA-like" evidence="5">
    <location>
        <begin position="160"/>
        <end position="270"/>
    </location>
</feature>
<accession>A0A7K3WM49</accession>
<dbReference type="Proteomes" id="UP000486602">
    <property type="component" value="Unassembled WGS sequence"/>
</dbReference>
<sequence>MIAAGAAGTALGATAASGNNQKPDTVYYESNAAQLKLDSLEQELTELKKQYGITDTIPAQTDTNYTPDPPIGMYFNADSTGTDSVGAASGDGTVLNSDSLRMQKDLLGLSDSLSADSLSRAEFADGILEPSVRSDEDEIRANSTIIEDKSSAQQDVEANPIVLIGNYPVVCNFGLNKTLLDAGELKKLDPVVADLKNDKTLKVFLTGYTDNSGNADYNLKLSKERAKSVMDYLIAEGVAADRIEVSGSGVLESADKFSSNARRVDVSISD</sequence>
<dbReference type="InterPro" id="IPR006665">
    <property type="entry name" value="OmpA-like"/>
</dbReference>
<organism evidence="6 7">
    <name type="scientific">Cryomorpha ignava</name>
    <dbReference type="NCBI Taxonomy" id="101383"/>
    <lineage>
        <taxon>Bacteria</taxon>
        <taxon>Pseudomonadati</taxon>
        <taxon>Bacteroidota</taxon>
        <taxon>Flavobacteriia</taxon>
        <taxon>Flavobacteriales</taxon>
        <taxon>Cryomorphaceae</taxon>
        <taxon>Cryomorpha</taxon>
    </lineage>
</organism>
<evidence type="ECO:0000256" key="4">
    <source>
        <dbReference type="PROSITE-ProRule" id="PRU00473"/>
    </source>
</evidence>
<reference evidence="6 7" key="1">
    <citation type="submission" date="2020-02" db="EMBL/GenBank/DDBJ databases">
        <title>Out from the shadows clarifying the taxonomy of the family Cryomorphaceae and related taxa by utilizing the GTDB taxonomic framework.</title>
        <authorList>
            <person name="Bowman J.P."/>
        </authorList>
    </citation>
    <scope>NUCLEOTIDE SEQUENCE [LARGE SCALE GENOMIC DNA]</scope>
    <source>
        <strain evidence="6 7">QSSC 1-22</strain>
    </source>
</reference>
<protein>
    <submittedName>
        <fullName evidence="6">OmpA family protein</fullName>
    </submittedName>
</protein>
<dbReference type="InterPro" id="IPR036737">
    <property type="entry name" value="OmpA-like_sf"/>
</dbReference>
<proteinExistence type="predicted"/>
<name>A0A7K3WM49_9FLAO</name>
<evidence type="ECO:0000256" key="2">
    <source>
        <dbReference type="ARBA" id="ARBA00023136"/>
    </source>
</evidence>
<keyword evidence="7" id="KW-1185">Reference proteome</keyword>
<dbReference type="CDD" id="cd07185">
    <property type="entry name" value="OmpA_C-like"/>
    <property type="match status" value="1"/>
</dbReference>
<dbReference type="PRINTS" id="PR01021">
    <property type="entry name" value="OMPADOMAIN"/>
</dbReference>
<dbReference type="Pfam" id="PF00691">
    <property type="entry name" value="OmpA"/>
    <property type="match status" value="1"/>
</dbReference>
<dbReference type="GO" id="GO:0009279">
    <property type="term" value="C:cell outer membrane"/>
    <property type="evidence" value="ECO:0007669"/>
    <property type="project" value="UniProtKB-SubCell"/>
</dbReference>
<evidence type="ECO:0000256" key="1">
    <source>
        <dbReference type="ARBA" id="ARBA00004442"/>
    </source>
</evidence>
<evidence type="ECO:0000313" key="7">
    <source>
        <dbReference type="Proteomes" id="UP000486602"/>
    </source>
</evidence>
<dbReference type="PROSITE" id="PS51123">
    <property type="entry name" value="OMPA_2"/>
    <property type="match status" value="1"/>
</dbReference>
<comment type="subcellular location">
    <subcellularLocation>
        <location evidence="1">Cell outer membrane</location>
    </subcellularLocation>
</comment>
<evidence type="ECO:0000259" key="5">
    <source>
        <dbReference type="PROSITE" id="PS51123"/>
    </source>
</evidence>
<dbReference type="PANTHER" id="PTHR30329">
    <property type="entry name" value="STATOR ELEMENT OF FLAGELLAR MOTOR COMPLEX"/>
    <property type="match status" value="1"/>
</dbReference>